<dbReference type="GO" id="GO:0016740">
    <property type="term" value="F:transferase activity"/>
    <property type="evidence" value="ECO:0007669"/>
    <property type="project" value="UniProtKB-KW"/>
</dbReference>
<dbReference type="Pfam" id="PF01636">
    <property type="entry name" value="APH"/>
    <property type="match status" value="1"/>
</dbReference>
<keyword evidence="2" id="KW-0808">Transferase</keyword>
<feature type="domain" description="Aminoglycoside phosphotransferase" evidence="1">
    <location>
        <begin position="36"/>
        <end position="255"/>
    </location>
</feature>
<dbReference type="Proteomes" id="UP000249260">
    <property type="component" value="Unassembled WGS sequence"/>
</dbReference>
<dbReference type="AlphaFoldDB" id="A0A328U7I4"/>
<name>A0A328U7I4_9BACL</name>
<evidence type="ECO:0000259" key="1">
    <source>
        <dbReference type="Pfam" id="PF01636"/>
    </source>
</evidence>
<evidence type="ECO:0000313" key="2">
    <source>
        <dbReference type="EMBL" id="RAP76054.1"/>
    </source>
</evidence>
<dbReference type="Gene3D" id="3.90.1200.10">
    <property type="match status" value="1"/>
</dbReference>
<keyword evidence="3" id="KW-1185">Reference proteome</keyword>
<dbReference type="SUPFAM" id="SSF56112">
    <property type="entry name" value="Protein kinase-like (PK-like)"/>
    <property type="match status" value="1"/>
</dbReference>
<sequence length="332" mass="37669">MNLQENETKVTQWAERNAAVLGLSGSPITVSYIYNPGGFVNQSYRISDGITSRHLKLAPSAKIPRLRQWARVSKLLEDRCRAPKLICEIEDEIIPEYRYGLAFDFIPGTQLSNAAAPDSAVLQVLDTLRQLHGDRELAIALEEGVPTALTCADAFVDAYINRFEEDMKSIRTGKQLLDFVTDETLDWFDAEIDSLKKTVLNHPAFQQRARDVVHNDIGWNNVLLGEQGGVGIIDWDDLSANGDAAMDYSVLLWPYHNKPEWTFWQEKVRSLAGDELNDRLSLYFRAKLLDDVIDILADYVESEHIPELKEITQSRARAIHLKAYPEYVQLYG</sequence>
<dbReference type="InterPro" id="IPR002575">
    <property type="entry name" value="Aminoglycoside_PTrfase"/>
</dbReference>
<dbReference type="InterPro" id="IPR011009">
    <property type="entry name" value="Kinase-like_dom_sf"/>
</dbReference>
<gene>
    <name evidence="2" type="ORF">DL346_11560</name>
</gene>
<comment type="caution">
    <text evidence="2">The sequence shown here is derived from an EMBL/GenBank/DDBJ whole genome shotgun (WGS) entry which is preliminary data.</text>
</comment>
<evidence type="ECO:0000313" key="3">
    <source>
        <dbReference type="Proteomes" id="UP000249260"/>
    </source>
</evidence>
<reference evidence="2 3" key="1">
    <citation type="submission" date="2018-06" db="EMBL/GenBank/DDBJ databases">
        <title>Paenibacillus montanisoli sp. nov., isolated from mountain area soil.</title>
        <authorList>
            <person name="Wu M."/>
        </authorList>
    </citation>
    <scope>NUCLEOTIDE SEQUENCE [LARGE SCALE GENOMIC DNA]</scope>
    <source>
        <strain evidence="2 3">RA17</strain>
    </source>
</reference>
<dbReference type="EMBL" id="QLUW01000002">
    <property type="protein sequence ID" value="RAP76054.1"/>
    <property type="molecule type" value="Genomic_DNA"/>
</dbReference>
<proteinExistence type="predicted"/>
<accession>A0A328U7I4</accession>
<dbReference type="OrthoDB" id="2534157at2"/>
<dbReference type="RefSeq" id="WP_112882278.1">
    <property type="nucleotide sequence ID" value="NZ_QLUW01000002.1"/>
</dbReference>
<protein>
    <submittedName>
        <fullName evidence="2">Aminoglycoside phosphotransferase family protein</fullName>
    </submittedName>
</protein>
<organism evidence="2 3">
    <name type="scientific">Paenibacillus montanisoli</name>
    <dbReference type="NCBI Taxonomy" id="2081970"/>
    <lineage>
        <taxon>Bacteria</taxon>
        <taxon>Bacillati</taxon>
        <taxon>Bacillota</taxon>
        <taxon>Bacilli</taxon>
        <taxon>Bacillales</taxon>
        <taxon>Paenibacillaceae</taxon>
        <taxon>Paenibacillus</taxon>
    </lineage>
</organism>